<evidence type="ECO:0000313" key="2">
    <source>
        <dbReference type="EMBL" id="SNS27146.1"/>
    </source>
</evidence>
<dbReference type="RefSeq" id="WP_089223464.1">
    <property type="nucleotide sequence ID" value="NZ_FZOF01000004.1"/>
</dbReference>
<dbReference type="InterPro" id="IPR013149">
    <property type="entry name" value="ADH-like_C"/>
</dbReference>
<evidence type="ECO:0000313" key="3">
    <source>
        <dbReference type="Proteomes" id="UP000198280"/>
    </source>
</evidence>
<protein>
    <submittedName>
        <fullName evidence="2">NADPH2:quinone reductase</fullName>
    </submittedName>
</protein>
<dbReference type="Gene3D" id="3.90.180.10">
    <property type="entry name" value="Medium-chain alcohol dehydrogenases, catalytic domain"/>
    <property type="match status" value="1"/>
</dbReference>
<dbReference type="Pfam" id="PF08240">
    <property type="entry name" value="ADH_N"/>
    <property type="match status" value="1"/>
</dbReference>
<dbReference type="GO" id="GO:0016491">
    <property type="term" value="F:oxidoreductase activity"/>
    <property type="evidence" value="ECO:0007669"/>
    <property type="project" value="InterPro"/>
</dbReference>
<dbReference type="EMBL" id="FZOF01000004">
    <property type="protein sequence ID" value="SNS27146.1"/>
    <property type="molecule type" value="Genomic_DNA"/>
</dbReference>
<proteinExistence type="predicted"/>
<name>A0A239D3R0_9ACTN</name>
<organism evidence="2 3">
    <name type="scientific">Actinacidiphila glaucinigra</name>
    <dbReference type="NCBI Taxonomy" id="235986"/>
    <lineage>
        <taxon>Bacteria</taxon>
        <taxon>Bacillati</taxon>
        <taxon>Actinomycetota</taxon>
        <taxon>Actinomycetes</taxon>
        <taxon>Kitasatosporales</taxon>
        <taxon>Streptomycetaceae</taxon>
        <taxon>Actinacidiphila</taxon>
    </lineage>
</organism>
<accession>A0A239D3R0</accession>
<dbReference type="SUPFAM" id="SSF50129">
    <property type="entry name" value="GroES-like"/>
    <property type="match status" value="1"/>
</dbReference>
<dbReference type="PANTHER" id="PTHR43677">
    <property type="entry name" value="SHORT-CHAIN DEHYDROGENASE/REDUCTASE"/>
    <property type="match status" value="1"/>
</dbReference>
<dbReference type="SMART" id="SM00829">
    <property type="entry name" value="PKS_ER"/>
    <property type="match status" value="1"/>
</dbReference>
<dbReference type="InterPro" id="IPR011032">
    <property type="entry name" value="GroES-like_sf"/>
</dbReference>
<evidence type="ECO:0000259" key="1">
    <source>
        <dbReference type="SMART" id="SM00829"/>
    </source>
</evidence>
<keyword evidence="3" id="KW-1185">Reference proteome</keyword>
<sequence>MRAIQITEFGGPEVLRQVELPEPVPGPGQLLVEVSSAGVNYADTHLVENSYLSKATLPLVPGAEVVGRTAGGRRVVALTDNGGYAERAVVEEYLAHDVPEGVTDGQALALVVQGLTAWHLLRTSARIAEGESVVVHAAAGGTGSLAVQLAKEFGAGRVIATASSKEKRDLALELGADVAIEADATDAAGLKERLVEANGGRKVDIVLEMTGGPVFDASLAALAPFGRLVTYGLASRVPPAPVHAAQLMGRSRAVVGFWLMHCLGRPGMYREPMAELLAMTAEGRLKPQEGGGYPLSEVARAHEDLRARRTYGKLTLDPAG</sequence>
<gene>
    <name evidence="2" type="ORF">SAMN05216252_104380</name>
</gene>
<reference evidence="2 3" key="1">
    <citation type="submission" date="2017-06" db="EMBL/GenBank/DDBJ databases">
        <authorList>
            <person name="Kim H.J."/>
            <person name="Triplett B.A."/>
        </authorList>
    </citation>
    <scope>NUCLEOTIDE SEQUENCE [LARGE SCALE GENOMIC DNA]</scope>
    <source>
        <strain evidence="2 3">CGMCC 4.1858</strain>
    </source>
</reference>
<feature type="domain" description="Enoyl reductase (ER)" evidence="1">
    <location>
        <begin position="10"/>
        <end position="316"/>
    </location>
</feature>
<dbReference type="OrthoDB" id="9805883at2"/>
<dbReference type="Pfam" id="PF00107">
    <property type="entry name" value="ADH_zinc_N"/>
    <property type="match status" value="1"/>
</dbReference>
<dbReference type="InterPro" id="IPR051397">
    <property type="entry name" value="Zn-ADH-like_protein"/>
</dbReference>
<dbReference type="CDD" id="cd08241">
    <property type="entry name" value="QOR1"/>
    <property type="match status" value="1"/>
</dbReference>
<dbReference type="Proteomes" id="UP000198280">
    <property type="component" value="Unassembled WGS sequence"/>
</dbReference>
<dbReference type="InterPro" id="IPR020843">
    <property type="entry name" value="ER"/>
</dbReference>
<dbReference type="InterPro" id="IPR036291">
    <property type="entry name" value="NAD(P)-bd_dom_sf"/>
</dbReference>
<dbReference type="Gene3D" id="3.40.50.720">
    <property type="entry name" value="NAD(P)-binding Rossmann-like Domain"/>
    <property type="match status" value="1"/>
</dbReference>
<dbReference type="SUPFAM" id="SSF51735">
    <property type="entry name" value="NAD(P)-binding Rossmann-fold domains"/>
    <property type="match status" value="1"/>
</dbReference>
<dbReference type="InterPro" id="IPR013154">
    <property type="entry name" value="ADH-like_N"/>
</dbReference>
<dbReference type="AlphaFoldDB" id="A0A239D3R0"/>
<dbReference type="PANTHER" id="PTHR43677:SF4">
    <property type="entry name" value="QUINONE OXIDOREDUCTASE-LIKE PROTEIN 2"/>
    <property type="match status" value="1"/>
</dbReference>